<dbReference type="InterPro" id="IPR001810">
    <property type="entry name" value="F-box_dom"/>
</dbReference>
<proteinExistence type="predicted"/>
<dbReference type="InterPro" id="IPR006626">
    <property type="entry name" value="PbH1"/>
</dbReference>
<dbReference type="InterPro" id="IPR012334">
    <property type="entry name" value="Pectin_lyas_fold"/>
</dbReference>
<evidence type="ECO:0000256" key="1">
    <source>
        <dbReference type="SAM" id="MobiDB-lite"/>
    </source>
</evidence>
<dbReference type="EMBL" id="JAGTXO010000039">
    <property type="protein sequence ID" value="KAG8459650.1"/>
    <property type="molecule type" value="Genomic_DNA"/>
</dbReference>
<keyword evidence="4" id="KW-1185">Reference proteome</keyword>
<dbReference type="InterPro" id="IPR036047">
    <property type="entry name" value="F-box-like_dom_sf"/>
</dbReference>
<gene>
    <name evidence="3" type="ORF">KFE25_001006</name>
</gene>
<dbReference type="AlphaFoldDB" id="A0A8J6C7B2"/>
<dbReference type="SMART" id="SM00256">
    <property type="entry name" value="FBOX"/>
    <property type="match status" value="1"/>
</dbReference>
<protein>
    <recommendedName>
        <fullName evidence="2">F-box domain-containing protein</fullName>
    </recommendedName>
</protein>
<dbReference type="SUPFAM" id="SSF51126">
    <property type="entry name" value="Pectin lyase-like"/>
    <property type="match status" value="1"/>
</dbReference>
<evidence type="ECO:0000259" key="2">
    <source>
        <dbReference type="SMART" id="SM00256"/>
    </source>
</evidence>
<dbReference type="Proteomes" id="UP000751190">
    <property type="component" value="Unassembled WGS sequence"/>
</dbReference>
<comment type="caution">
    <text evidence="3">The sequence shown here is derived from an EMBL/GenBank/DDBJ whole genome shotgun (WGS) entry which is preliminary data.</text>
</comment>
<dbReference type="Pfam" id="PF13229">
    <property type="entry name" value="Beta_helix"/>
    <property type="match status" value="1"/>
</dbReference>
<feature type="domain" description="F-box" evidence="2">
    <location>
        <begin position="91"/>
        <end position="133"/>
    </location>
</feature>
<dbReference type="SMART" id="SM00710">
    <property type="entry name" value="PbH1"/>
    <property type="match status" value="5"/>
</dbReference>
<feature type="region of interest" description="Disordered" evidence="1">
    <location>
        <begin position="245"/>
        <end position="266"/>
    </location>
</feature>
<evidence type="ECO:0000313" key="3">
    <source>
        <dbReference type="EMBL" id="KAG8459650.1"/>
    </source>
</evidence>
<dbReference type="Gene3D" id="2.160.20.10">
    <property type="entry name" value="Single-stranded right-handed beta-helix, Pectin lyase-like"/>
    <property type="match status" value="1"/>
</dbReference>
<dbReference type="Pfam" id="PF12937">
    <property type="entry name" value="F-box-like"/>
    <property type="match status" value="1"/>
</dbReference>
<reference evidence="3" key="1">
    <citation type="submission" date="2021-05" db="EMBL/GenBank/DDBJ databases">
        <title>The genome of the haptophyte Pavlova lutheri (Diacronema luteri, Pavlovales) - a model for lipid biosynthesis in eukaryotic algae.</title>
        <authorList>
            <person name="Hulatt C.J."/>
            <person name="Posewitz M.C."/>
        </authorList>
    </citation>
    <scope>NUCLEOTIDE SEQUENCE</scope>
    <source>
        <strain evidence="3">NIVA-4/92</strain>
    </source>
</reference>
<dbReference type="InterPro" id="IPR011050">
    <property type="entry name" value="Pectin_lyase_fold/virulence"/>
</dbReference>
<dbReference type="InterPro" id="IPR039448">
    <property type="entry name" value="Beta_helix"/>
</dbReference>
<organism evidence="3 4">
    <name type="scientific">Diacronema lutheri</name>
    <name type="common">Unicellular marine alga</name>
    <name type="synonym">Monochrysis lutheri</name>
    <dbReference type="NCBI Taxonomy" id="2081491"/>
    <lineage>
        <taxon>Eukaryota</taxon>
        <taxon>Haptista</taxon>
        <taxon>Haptophyta</taxon>
        <taxon>Pavlovophyceae</taxon>
        <taxon>Pavlovales</taxon>
        <taxon>Pavlovaceae</taxon>
        <taxon>Diacronema</taxon>
    </lineage>
</organism>
<dbReference type="Gene3D" id="1.20.1280.50">
    <property type="match status" value="1"/>
</dbReference>
<name>A0A8J6C7B2_DIALT</name>
<evidence type="ECO:0000313" key="4">
    <source>
        <dbReference type="Proteomes" id="UP000751190"/>
    </source>
</evidence>
<dbReference type="SUPFAM" id="SSF81383">
    <property type="entry name" value="F-box domain"/>
    <property type="match status" value="1"/>
</dbReference>
<sequence length="447" mass="46316">MLASSTHALSGRRFTPPLCEPPAVYRSLMTMRLGALDGLHLGPVSPEPSEWNVPDMIPKHVELVPMATLHQLSDTSSPELDDAPAPTAVHLPGDVFDQILSLLSPHPDLFAAAAVCRTWSHAVRANYDSRSIFVPAIADALAPAIAAAPAGATLILQPGLHELSATLTITSPIRLRLGGDGCLPCTLVAKDFINMRLKAPTCVEGVALVRTFVSGTYPNSVVHCESSKLLLIDCRVSGAVGAPSSPLAPSATEPPPTPASPQTGISVGPGASVELRDCRVVGHRGPAVKVCRGRLVAARSEISGSACGANVVVNGGVIRLHDNDIHSACGDGISLWNNPSTEIEGNRIHSNQGAGVSIRSGSGDVRITNNHVHSNRAAAFQFTTSHAHAWIEGNIVDEVAHVRAPEPLPETLLAGDVPIASIACASFTMPVLPSVGAGGIGGVVVMP</sequence>
<accession>A0A8J6C7B2</accession>